<keyword evidence="2" id="KW-1185">Reference proteome</keyword>
<evidence type="ECO:0000313" key="1">
    <source>
        <dbReference type="EMBL" id="CAL1587749.1"/>
    </source>
</evidence>
<sequence>MINWFQNAARYTVLLPPVALLLVPGPERSLWRVRSGLATARGAERARTGAVSVSHARRESTPPEVPFQNVMWSRYCLCGRLMGPSTSFPGIDKVSLSEFLHPSFS</sequence>
<name>A0AAV2KIG2_KNICA</name>
<organism evidence="1 2">
    <name type="scientific">Knipowitschia caucasica</name>
    <name type="common">Caucasian dwarf goby</name>
    <name type="synonym">Pomatoschistus caucasicus</name>
    <dbReference type="NCBI Taxonomy" id="637954"/>
    <lineage>
        <taxon>Eukaryota</taxon>
        <taxon>Metazoa</taxon>
        <taxon>Chordata</taxon>
        <taxon>Craniata</taxon>
        <taxon>Vertebrata</taxon>
        <taxon>Euteleostomi</taxon>
        <taxon>Actinopterygii</taxon>
        <taxon>Neopterygii</taxon>
        <taxon>Teleostei</taxon>
        <taxon>Neoteleostei</taxon>
        <taxon>Acanthomorphata</taxon>
        <taxon>Gobiaria</taxon>
        <taxon>Gobiiformes</taxon>
        <taxon>Gobioidei</taxon>
        <taxon>Gobiidae</taxon>
        <taxon>Gobiinae</taxon>
        <taxon>Knipowitschia</taxon>
    </lineage>
</organism>
<evidence type="ECO:0008006" key="3">
    <source>
        <dbReference type="Google" id="ProtNLM"/>
    </source>
</evidence>
<evidence type="ECO:0000313" key="2">
    <source>
        <dbReference type="Proteomes" id="UP001497482"/>
    </source>
</evidence>
<gene>
    <name evidence="1" type="ORF">KC01_LOCUS17676</name>
</gene>
<dbReference type="Proteomes" id="UP001497482">
    <property type="component" value="Chromosome 18"/>
</dbReference>
<protein>
    <recommendedName>
        <fullName evidence="3">Secreted protein</fullName>
    </recommendedName>
</protein>
<dbReference type="EMBL" id="OZ035840">
    <property type="protein sequence ID" value="CAL1587749.1"/>
    <property type="molecule type" value="Genomic_DNA"/>
</dbReference>
<reference evidence="1 2" key="1">
    <citation type="submission" date="2024-04" db="EMBL/GenBank/DDBJ databases">
        <authorList>
            <person name="Waldvogel A.-M."/>
            <person name="Schoenle A."/>
        </authorList>
    </citation>
    <scope>NUCLEOTIDE SEQUENCE [LARGE SCALE GENOMIC DNA]</scope>
</reference>
<accession>A0AAV2KIG2</accession>
<proteinExistence type="predicted"/>
<dbReference type="AlphaFoldDB" id="A0AAV2KIG2"/>